<dbReference type="EMBL" id="QVQZ01000002">
    <property type="protein sequence ID" value="RFU53877.1"/>
    <property type="molecule type" value="Genomic_DNA"/>
</dbReference>
<reference evidence="2 6" key="1">
    <citation type="submission" date="2018-08" db="EMBL/GenBank/DDBJ databases">
        <title>Draft genome of Streptococcus sp .nov. Z2.</title>
        <authorList>
            <person name="Tian Z."/>
        </authorList>
    </citation>
    <scope>NUCLEOTIDE SEQUENCE [LARGE SCALE GENOMIC DNA]</scope>
    <source>
        <strain evidence="2 6">Z2</strain>
    </source>
</reference>
<reference evidence="4" key="3">
    <citation type="submission" date="2018-08" db="EMBL/GenBank/DDBJ databases">
        <title>Streptococcus chenjunshii sp. nov., isolated from stools sample of the Tibetan antelope in the Qinghai-Tibet plateau, China.</title>
        <authorList>
            <person name="Tian Z."/>
        </authorList>
    </citation>
    <scope>NUCLEOTIDE SEQUENCE [LARGE SCALE GENOMIC DNA]</scope>
    <source>
        <strain evidence="4">Z15</strain>
    </source>
</reference>
<protein>
    <submittedName>
        <fullName evidence="3">Uncharacterized protein</fullName>
    </submittedName>
</protein>
<gene>
    <name evidence="1" type="ORF">DDV21_002205</name>
    <name evidence="2" type="ORF">DDV22_01565</name>
    <name evidence="3" type="ORF">DDV23_02065</name>
</gene>
<sequence>MLITQLLPAFVYDFDKKVISKSKMKAAKINPDFADGELLSKADVTPYEIEENEKKSVNRHKMMISILLSHLRKEGRYPLRDKG</sequence>
<evidence type="ECO:0000313" key="2">
    <source>
        <dbReference type="EMBL" id="RFU51789.1"/>
    </source>
</evidence>
<dbReference type="Proteomes" id="UP000246115">
    <property type="component" value="Chromosome"/>
</dbReference>
<reference evidence="3 5" key="2">
    <citation type="submission" date="2018-08" db="EMBL/GenBank/DDBJ databases">
        <title>Draft genome of Streptococcus sp. nov. Z1.</title>
        <authorList>
            <person name="Tian Z."/>
        </authorList>
    </citation>
    <scope>NUCLEOTIDE SEQUENCE [LARGE SCALE GENOMIC DNA]</scope>
    <source>
        <strain evidence="3">Z1</strain>
        <strain evidence="5">Z1(2018)</strain>
    </source>
</reference>
<dbReference type="EMBL" id="QVQY01000002">
    <property type="protein sequence ID" value="RFU51789.1"/>
    <property type="molecule type" value="Genomic_DNA"/>
</dbReference>
<accession>A0A372KNM3</accession>
<accession>A0A346NAC2</accession>
<evidence type="ECO:0000313" key="1">
    <source>
        <dbReference type="EMBL" id="AXQ77967.1"/>
    </source>
</evidence>
<dbReference type="KEGG" id="schj:DDV21_002205"/>
<organism evidence="3 5">
    <name type="scientific">Streptococcus chenjunshii</name>
    <dbReference type="NCBI Taxonomy" id="2173853"/>
    <lineage>
        <taxon>Bacteria</taxon>
        <taxon>Bacillati</taxon>
        <taxon>Bacillota</taxon>
        <taxon>Bacilli</taxon>
        <taxon>Lactobacillales</taxon>
        <taxon>Streptococcaceae</taxon>
        <taxon>Streptococcus</taxon>
    </lineage>
</organism>
<evidence type="ECO:0000313" key="6">
    <source>
        <dbReference type="Proteomes" id="UP000264056"/>
    </source>
</evidence>
<dbReference type="Proteomes" id="UP000262901">
    <property type="component" value="Unassembled WGS sequence"/>
</dbReference>
<evidence type="ECO:0000313" key="3">
    <source>
        <dbReference type="EMBL" id="RFU53877.1"/>
    </source>
</evidence>
<dbReference type="Proteomes" id="UP000264056">
    <property type="component" value="Unassembled WGS sequence"/>
</dbReference>
<dbReference type="AlphaFoldDB" id="A0A372KNM3"/>
<proteinExistence type="predicted"/>
<reference evidence="1" key="4">
    <citation type="journal article" date="2019" name="Int. J. Syst. Evol. Microbiol.">
        <title>Streptococcus chenjunshii sp. nov. isolated from feces of Tibetan antelopes.</title>
        <authorList>
            <person name="Tian Z."/>
            <person name="Lu S."/>
            <person name="Jin D."/>
            <person name="Yang J."/>
            <person name="Pu J."/>
            <person name="Lai X.H."/>
            <person name="Bai X.N."/>
            <person name="Wu X.M."/>
            <person name="Li J."/>
            <person name="Wang S."/>
            <person name="Xu J."/>
        </authorList>
    </citation>
    <scope>NUCLEOTIDE SEQUENCE</scope>
    <source>
        <strain evidence="1">Z15</strain>
    </source>
</reference>
<evidence type="ECO:0000313" key="4">
    <source>
        <dbReference type="Proteomes" id="UP000246115"/>
    </source>
</evidence>
<dbReference type="EMBL" id="CP031733">
    <property type="protein sequence ID" value="AXQ77967.1"/>
    <property type="molecule type" value="Genomic_DNA"/>
</dbReference>
<evidence type="ECO:0000313" key="5">
    <source>
        <dbReference type="Proteomes" id="UP000262901"/>
    </source>
</evidence>
<keyword evidence="6" id="KW-1185">Reference proteome</keyword>
<name>A0A372KNM3_9STRE</name>